<dbReference type="EMBL" id="DF237266">
    <property type="protein sequence ID" value="GAQ86871.1"/>
    <property type="molecule type" value="Genomic_DNA"/>
</dbReference>
<feature type="compositionally biased region" description="Low complexity" evidence="1">
    <location>
        <begin position="19"/>
        <end position="28"/>
    </location>
</feature>
<dbReference type="PANTHER" id="PTHR40429">
    <property type="entry name" value="FLAGELLAR ASSOCIATED PROTEIN"/>
    <property type="match status" value="1"/>
</dbReference>
<feature type="region of interest" description="Disordered" evidence="1">
    <location>
        <begin position="271"/>
        <end position="293"/>
    </location>
</feature>
<feature type="compositionally biased region" description="Basic and acidic residues" evidence="1">
    <location>
        <begin position="1"/>
        <end position="17"/>
    </location>
</feature>
<feature type="region of interest" description="Disordered" evidence="1">
    <location>
        <begin position="228"/>
        <end position="247"/>
    </location>
</feature>
<dbReference type="Pfam" id="PF07004">
    <property type="entry name" value="SHIPPO-rpt"/>
    <property type="match status" value="3"/>
</dbReference>
<name>A0A1Y1ICP4_KLENI</name>
<dbReference type="PANTHER" id="PTHR40429:SF1">
    <property type="entry name" value="FLAGELLAR ASSOCIATED PROTEIN"/>
    <property type="match status" value="1"/>
</dbReference>
<evidence type="ECO:0000313" key="2">
    <source>
        <dbReference type="EMBL" id="GAQ86871.1"/>
    </source>
</evidence>
<protein>
    <recommendedName>
        <fullName evidence="4">Flagellar associated protein</fullName>
    </recommendedName>
</protein>
<accession>A0A1Y1ICP4</accession>
<proteinExistence type="predicted"/>
<keyword evidence="3" id="KW-1185">Reference proteome</keyword>
<dbReference type="OrthoDB" id="406368at2759"/>
<organism evidence="2 3">
    <name type="scientific">Klebsormidium nitens</name>
    <name type="common">Green alga</name>
    <name type="synonym">Ulothrix nitens</name>
    <dbReference type="NCBI Taxonomy" id="105231"/>
    <lineage>
        <taxon>Eukaryota</taxon>
        <taxon>Viridiplantae</taxon>
        <taxon>Streptophyta</taxon>
        <taxon>Klebsormidiophyceae</taxon>
        <taxon>Klebsormidiales</taxon>
        <taxon>Klebsormidiaceae</taxon>
        <taxon>Klebsormidium</taxon>
    </lineage>
</organism>
<feature type="compositionally biased region" description="Polar residues" evidence="1">
    <location>
        <begin position="231"/>
        <end position="247"/>
    </location>
</feature>
<dbReference type="Proteomes" id="UP000054558">
    <property type="component" value="Unassembled WGS sequence"/>
</dbReference>
<dbReference type="STRING" id="105231.A0A1Y1ICP4"/>
<sequence>MDSPERARSVTPSREHNYSPTRPRSTSPIPAQRSRLKSTFGAQPVSTRVNAPTFVFGSSDRAAAAKVFIDSDHSKTSVGLNSPGPVYEVKSSLGRQLESNKESPTYVSFGSAKRFGKAREPRTAGDVPGPGQYQGSSSIGPQVDSRLRSPESVGFGSSTRDNQAKVFMGPDFSKSFFGQDSPGPSSYSAMSSIGSQPLSDHKSPPGWKFGTAGRFKYEFVERAAKTPGAGQYNSIGSVGKQPQTQKQNVPAFSFGSSQRDQRAKMFISTEHEKSQYGTCSPGPASNNPKSSLGFQINSRARNASAVGFGKAKRLVYMPTDTPGPGQYDT</sequence>
<feature type="compositionally biased region" description="Low complexity" evidence="1">
    <location>
        <begin position="181"/>
        <end position="195"/>
    </location>
</feature>
<evidence type="ECO:0000313" key="3">
    <source>
        <dbReference type="Proteomes" id="UP000054558"/>
    </source>
</evidence>
<feature type="region of interest" description="Disordered" evidence="1">
    <location>
        <begin position="1"/>
        <end position="44"/>
    </location>
</feature>
<feature type="compositionally biased region" description="Polar residues" evidence="1">
    <location>
        <begin position="275"/>
        <end position="293"/>
    </location>
</feature>
<dbReference type="OMA" id="IKSSCGE"/>
<dbReference type="AlphaFoldDB" id="A0A1Y1ICP4"/>
<feature type="region of interest" description="Disordered" evidence="1">
    <location>
        <begin position="92"/>
        <end position="206"/>
    </location>
</feature>
<dbReference type="InterPro" id="IPR010736">
    <property type="entry name" value="SHIPPO-rpt"/>
</dbReference>
<reference evidence="2 3" key="1">
    <citation type="journal article" date="2014" name="Nat. Commun.">
        <title>Klebsormidium flaccidum genome reveals primary factors for plant terrestrial adaptation.</title>
        <authorList>
            <person name="Hori K."/>
            <person name="Maruyama F."/>
            <person name="Fujisawa T."/>
            <person name="Togashi T."/>
            <person name="Yamamoto N."/>
            <person name="Seo M."/>
            <person name="Sato S."/>
            <person name="Yamada T."/>
            <person name="Mori H."/>
            <person name="Tajima N."/>
            <person name="Moriyama T."/>
            <person name="Ikeuchi M."/>
            <person name="Watanabe M."/>
            <person name="Wada H."/>
            <person name="Kobayashi K."/>
            <person name="Saito M."/>
            <person name="Masuda T."/>
            <person name="Sasaki-Sekimoto Y."/>
            <person name="Mashiguchi K."/>
            <person name="Awai K."/>
            <person name="Shimojima M."/>
            <person name="Masuda S."/>
            <person name="Iwai M."/>
            <person name="Nobusawa T."/>
            <person name="Narise T."/>
            <person name="Kondo S."/>
            <person name="Saito H."/>
            <person name="Sato R."/>
            <person name="Murakawa M."/>
            <person name="Ihara Y."/>
            <person name="Oshima-Yamada Y."/>
            <person name="Ohtaka K."/>
            <person name="Satoh M."/>
            <person name="Sonobe K."/>
            <person name="Ishii M."/>
            <person name="Ohtani R."/>
            <person name="Kanamori-Sato M."/>
            <person name="Honoki R."/>
            <person name="Miyazaki D."/>
            <person name="Mochizuki H."/>
            <person name="Umetsu J."/>
            <person name="Higashi K."/>
            <person name="Shibata D."/>
            <person name="Kamiya Y."/>
            <person name="Sato N."/>
            <person name="Nakamura Y."/>
            <person name="Tabata S."/>
            <person name="Ida S."/>
            <person name="Kurokawa K."/>
            <person name="Ohta H."/>
        </authorList>
    </citation>
    <scope>NUCLEOTIDE SEQUENCE [LARGE SCALE GENOMIC DNA]</scope>
    <source>
        <strain evidence="2 3">NIES-2285</strain>
    </source>
</reference>
<evidence type="ECO:0000256" key="1">
    <source>
        <dbReference type="SAM" id="MobiDB-lite"/>
    </source>
</evidence>
<gene>
    <name evidence="2" type="ORF">KFL_003170100</name>
</gene>
<evidence type="ECO:0008006" key="4">
    <source>
        <dbReference type="Google" id="ProtNLM"/>
    </source>
</evidence>